<sequence>MQKPNFNLPLPQKSMNSSRQQLFDSLTSHISLYNSQTPFPNHNPNPRSSLLKWFSSLSIPQRQAHLTIVHPNFLQILLQMLGKLQSNGHGFFFILPDMPSDGSDLPSICFRKSHGLLARVAESNESERRIRHSVRLFSSKEGEGENGASGLLDFVDSLTVSEEFVGNVDSFVNAMDCVSNGRFLRGEESGLSSEWVELGWLKSKGYYSIEAFVANRLEVALRLAWLNHNNGKKRGVKLKEKVNAVGIGANAFWRKKGCVDWWGKLDEATRVKILSLGLGKAAKSLIADTLKGARDVSADKAWLCSSTLEQSLRGNTTLSVRRNFVNLRESDARVAQSACHVSVFGVSCSFNQLLDCLFMLNDISTVLLASPHTVCQSPDSEKLFFSSLESVNTLSDCILRKLRGLLMIISLDCTKYELLEDENLNSLPKQNKEIGASARKKKGKNRKVKKSNPLPKPTTDGLRLVKSTEDKGDVFMCGDNIHSSSSTGLVDKFRGDNAHSSLPSGSVDREQQKDLDKENFPSLVDTGHGEGPDSQTVRSASRKKRKERNKIKNPSLITSGEDGKCQKRNSLKSLISVNSRDGDPRSDCVTVVDSVVQSGSKDSCIDNEKRELEMSTLSRSDGDCGSAGTFKGCRNPCLTHHLPTEGVMGNGTVAVAGETISRDGDSGGSSVMPVIESELTHSNCKEFKKLNSRSGFLEQQTKVSDPNTKFTSLKEQGIVDVYDKGPVNSPSYVSYEWPSVAPVHLPCGDSHLPRATDRLHLDVSHNWKSHFRHSFLRNVRHVRNSSIETGCPGIISGPLSMSLDWPPMVRSINRLAAPSVTCNYDAGFISRRTSFQQDIAAQSMHCNAVSTEDERVYSGDLMDFSDLSNSHEVGEDHDYHWMSEEELEVHAVSGVDYNQYFGGGVMYWNPSDHLGTNFSRPPSLSSDDSSWAWREADMNRAVDDMVAFSSSYSTNGLTSPSGASFCSPFDPLGSGHQALGYVIPGSEITSKVLQSSSAADLVTVENASGSLSNLSAEGEAKSVDSLPYPILRPIVIPSMSRERSRSDFKRSHDHKSPCVPPSRREQPRIKRPPSPVVLCVPRAPRPPPPSPVGDSRRHRGFPTVRSGSSSPRQWGVKGWFHDGINFEEACIRMDGSEVVWPAWRSKSLSAHQLTQPLPGALLQDRLIAISQLTRDQEHPDVAFPLQPPETLISTAKKACLSMIHSRLHDEIESFCKQVASENLIRKPYINWAVKRVARSLQVLWPRSRTNIFGSNATGLSLPSSDVDLVVCLPPVRNLEPIKEAGILEGRNGIKETCLQHAARYLANQEWVKNDSLKIVENTAIPIIMLVVEVPHDLISSSLSNLQTPKAEPTQLTVEEGNTFQADSTCSDSSSSPQWSKLNECTKDVKAVRLDISFKSPSHTGLQTTELVKELTEQFPAATPLALVLKQFLADRSLDQSYSGGLSSYCLVLLITRFLQHEHHHSRPIDQNLGSLLMDFFYFFGNVFDPRQIRVSIQGSGLYINRERGCSIDPICIDDPLYPTNNVGRNCFRIHQCIKAFADAYSTLENEIPSFPGNDESNSVPQNKLLPRIVPSIGVSEHYRIGMLETIYCYLVLLESNSKLMNHGS</sequence>
<evidence type="ECO:0000259" key="5">
    <source>
        <dbReference type="Pfam" id="PF22600"/>
    </source>
</evidence>
<dbReference type="Gene3D" id="3.30.460.10">
    <property type="entry name" value="Beta Polymerase, domain 2"/>
    <property type="match status" value="1"/>
</dbReference>
<dbReference type="Pfam" id="PF22600">
    <property type="entry name" value="MTPAP-like_central"/>
    <property type="match status" value="1"/>
</dbReference>
<feature type="region of interest" description="Disordered" evidence="3">
    <location>
        <begin position="1041"/>
        <end position="1109"/>
    </location>
</feature>
<dbReference type="InterPro" id="IPR043519">
    <property type="entry name" value="NT_sf"/>
</dbReference>
<reference evidence="6 7" key="1">
    <citation type="journal article" date="2021" name="BMC Genomics">
        <title>Datura genome reveals duplications of psychoactive alkaloid biosynthetic genes and high mutation rate following tissue culture.</title>
        <authorList>
            <person name="Rajewski A."/>
            <person name="Carter-House D."/>
            <person name="Stajich J."/>
            <person name="Litt A."/>
        </authorList>
    </citation>
    <scope>NUCLEOTIDE SEQUENCE [LARGE SCALE GENOMIC DNA]</scope>
    <source>
        <strain evidence="6">AR-01</strain>
    </source>
</reference>
<feature type="region of interest" description="Disordered" evidence="3">
    <location>
        <begin position="430"/>
        <end position="465"/>
    </location>
</feature>
<dbReference type="SUPFAM" id="SSF81631">
    <property type="entry name" value="PAP/OAS1 substrate-binding domain"/>
    <property type="match status" value="1"/>
</dbReference>
<feature type="compositionally biased region" description="Basic residues" evidence="3">
    <location>
        <begin position="540"/>
        <end position="551"/>
    </location>
</feature>
<dbReference type="InterPro" id="IPR002058">
    <property type="entry name" value="PAP_assoc"/>
</dbReference>
<keyword evidence="2" id="KW-0460">Magnesium</keyword>
<organism evidence="6 7">
    <name type="scientific">Datura stramonium</name>
    <name type="common">Jimsonweed</name>
    <name type="synonym">Common thornapple</name>
    <dbReference type="NCBI Taxonomy" id="4076"/>
    <lineage>
        <taxon>Eukaryota</taxon>
        <taxon>Viridiplantae</taxon>
        <taxon>Streptophyta</taxon>
        <taxon>Embryophyta</taxon>
        <taxon>Tracheophyta</taxon>
        <taxon>Spermatophyta</taxon>
        <taxon>Magnoliopsida</taxon>
        <taxon>eudicotyledons</taxon>
        <taxon>Gunneridae</taxon>
        <taxon>Pentapetalae</taxon>
        <taxon>asterids</taxon>
        <taxon>lamiids</taxon>
        <taxon>Solanales</taxon>
        <taxon>Solanaceae</taxon>
        <taxon>Solanoideae</taxon>
        <taxon>Datureae</taxon>
        <taxon>Datura</taxon>
    </lineage>
</organism>
<feature type="domain" description="Poly(A) RNA polymerase mitochondrial-like central palm" evidence="5">
    <location>
        <begin position="1232"/>
        <end position="1329"/>
    </location>
</feature>
<dbReference type="PANTHER" id="PTHR23092:SF48">
    <property type="entry name" value="NUCLEOTIDYLTRANSFERASE FAMILY PROTEIN"/>
    <property type="match status" value="1"/>
</dbReference>
<feature type="compositionally biased region" description="Basic residues" evidence="3">
    <location>
        <begin position="438"/>
        <end position="450"/>
    </location>
</feature>
<dbReference type="InterPro" id="IPR054708">
    <property type="entry name" value="MTPAP-like_central"/>
</dbReference>
<dbReference type="SUPFAM" id="SSF81301">
    <property type="entry name" value="Nucleotidyltransferase"/>
    <property type="match status" value="1"/>
</dbReference>
<comment type="caution">
    <text evidence="6">The sequence shown here is derived from an EMBL/GenBank/DDBJ whole genome shotgun (WGS) entry which is preliminary data.</text>
</comment>
<dbReference type="Gene3D" id="1.10.1410.10">
    <property type="match status" value="1"/>
</dbReference>
<feature type="compositionally biased region" description="Basic and acidic residues" evidence="3">
    <location>
        <begin position="507"/>
        <end position="519"/>
    </location>
</feature>
<evidence type="ECO:0000256" key="1">
    <source>
        <dbReference type="ARBA" id="ARBA00022723"/>
    </source>
</evidence>
<feature type="compositionally biased region" description="Basic and acidic residues" evidence="3">
    <location>
        <begin position="1041"/>
        <end position="1068"/>
    </location>
</feature>
<evidence type="ECO:0000256" key="3">
    <source>
        <dbReference type="SAM" id="MobiDB-lite"/>
    </source>
</evidence>
<accession>A0ABS8TBR0</accession>
<evidence type="ECO:0000313" key="7">
    <source>
        <dbReference type="Proteomes" id="UP000823775"/>
    </source>
</evidence>
<name>A0ABS8TBR0_DATST</name>
<evidence type="ECO:0000313" key="6">
    <source>
        <dbReference type="EMBL" id="MCD7468370.1"/>
    </source>
</evidence>
<feature type="domain" description="PAP-associated" evidence="4">
    <location>
        <begin position="1471"/>
        <end position="1524"/>
    </location>
</feature>
<keyword evidence="7" id="KW-1185">Reference proteome</keyword>
<dbReference type="Proteomes" id="UP000823775">
    <property type="component" value="Unassembled WGS sequence"/>
</dbReference>
<feature type="region of interest" description="Disordered" evidence="3">
    <location>
        <begin position="486"/>
        <end position="564"/>
    </location>
</feature>
<evidence type="ECO:0000256" key="2">
    <source>
        <dbReference type="ARBA" id="ARBA00022842"/>
    </source>
</evidence>
<keyword evidence="1" id="KW-0479">Metal-binding</keyword>
<evidence type="ECO:0008006" key="8">
    <source>
        <dbReference type="Google" id="ProtNLM"/>
    </source>
</evidence>
<dbReference type="PANTHER" id="PTHR23092">
    <property type="entry name" value="POLY(A) RNA POLYMERASE"/>
    <property type="match status" value="1"/>
</dbReference>
<evidence type="ECO:0000259" key="4">
    <source>
        <dbReference type="Pfam" id="PF03828"/>
    </source>
</evidence>
<gene>
    <name evidence="6" type="ORF">HAX54_006458</name>
</gene>
<protein>
    <recommendedName>
        <fullName evidence="8">Polymerase nucleotidyl transferase domain-containing protein</fullName>
    </recommendedName>
</protein>
<dbReference type="EMBL" id="JACEIK010001323">
    <property type="protein sequence ID" value="MCD7468370.1"/>
    <property type="molecule type" value="Genomic_DNA"/>
</dbReference>
<dbReference type="Pfam" id="PF03828">
    <property type="entry name" value="PAP_assoc"/>
    <property type="match status" value="1"/>
</dbReference>
<proteinExistence type="predicted"/>
<dbReference type="InterPro" id="IPR045862">
    <property type="entry name" value="Trf4-like"/>
</dbReference>